<dbReference type="Ensembl" id="ENSBTAT00000114377.1">
    <property type="protein sequence ID" value="ENSBTAP00000097472.1"/>
    <property type="gene ID" value="ENSBTAG00000055910.1"/>
</dbReference>
<protein>
    <submittedName>
        <fullName evidence="1">TSSK6 activating cochaperone</fullName>
    </submittedName>
</protein>
<dbReference type="AlphaFoldDB" id="A0AAA9TFY5"/>
<proteinExistence type="predicted"/>
<dbReference type="Pfam" id="PF15836">
    <property type="entry name" value="SSTK-IP"/>
    <property type="match status" value="1"/>
</dbReference>
<dbReference type="Proteomes" id="UP000009136">
    <property type="component" value="Chromosome 3"/>
</dbReference>
<organism evidence="1 2">
    <name type="scientific">Bos taurus</name>
    <name type="common">Bovine</name>
    <dbReference type="NCBI Taxonomy" id="9913"/>
    <lineage>
        <taxon>Eukaryota</taxon>
        <taxon>Metazoa</taxon>
        <taxon>Chordata</taxon>
        <taxon>Craniata</taxon>
        <taxon>Vertebrata</taxon>
        <taxon>Euteleostomi</taxon>
        <taxon>Mammalia</taxon>
        <taxon>Eutheria</taxon>
        <taxon>Laurasiatheria</taxon>
        <taxon>Artiodactyla</taxon>
        <taxon>Ruminantia</taxon>
        <taxon>Pecora</taxon>
        <taxon>Bovidae</taxon>
        <taxon>Bovinae</taxon>
        <taxon>Bos</taxon>
    </lineage>
</organism>
<evidence type="ECO:0000313" key="2">
    <source>
        <dbReference type="Proteomes" id="UP000009136"/>
    </source>
</evidence>
<dbReference type="GO" id="GO:0051087">
    <property type="term" value="F:protein-folding chaperone binding"/>
    <property type="evidence" value="ECO:0007669"/>
    <property type="project" value="InterPro"/>
</dbReference>
<dbReference type="GeneTree" id="ENSGT00390000012524"/>
<reference evidence="1" key="1">
    <citation type="submission" date="2018-03" db="EMBL/GenBank/DDBJ databases">
        <title>ARS-UCD1.2.</title>
        <authorList>
            <person name="Rosen B.D."/>
            <person name="Bickhart D.M."/>
            <person name="Koren S."/>
            <person name="Schnabel R.D."/>
            <person name="Hall R."/>
            <person name="Zimin A."/>
            <person name="Dreischer C."/>
            <person name="Schultheiss S."/>
            <person name="Schroeder S.G."/>
            <person name="Elsik C.G."/>
            <person name="Couldrey C."/>
            <person name="Liu G.E."/>
            <person name="Van Tassell C.P."/>
            <person name="Phillippy A.M."/>
            <person name="Smith T.P.L."/>
            <person name="Medrano J.F."/>
        </authorList>
    </citation>
    <scope>NUCLEOTIDE SEQUENCE [LARGE SCALE GENOMIC DNA]</scope>
    <source>
        <strain evidence="1">Hereford</strain>
    </source>
</reference>
<reference evidence="1" key="3">
    <citation type="submission" date="2025-09" db="UniProtKB">
        <authorList>
            <consortium name="Ensembl"/>
        </authorList>
    </citation>
    <scope>IDENTIFICATION</scope>
    <source>
        <strain evidence="1">Hereford</strain>
    </source>
</reference>
<evidence type="ECO:0000313" key="1">
    <source>
        <dbReference type="Ensembl" id="ENSBTAP00000097472.1"/>
    </source>
</evidence>
<sequence>SNPAGLSGDYPSWHAGNCGLLSLTRCCAWTFPFLAKEEGNAVPLCRAKPSPSFINLQASSPPVTLLKILPTKLPSGINHKPKECLGLLECMYANLQLQTQLAQQQMAILENLQASMTQLAPGKENKNSSLPALSRNLLLSHLPQFSK</sequence>
<gene>
    <name evidence="1" type="primary">TSACC</name>
</gene>
<keyword evidence="2" id="KW-1185">Reference proteome</keyword>
<name>A0AAA9TFY5_BOVIN</name>
<reference evidence="1" key="2">
    <citation type="submission" date="2025-08" db="UniProtKB">
        <authorList>
            <consortium name="Ensembl"/>
        </authorList>
    </citation>
    <scope>IDENTIFICATION</scope>
    <source>
        <strain evidence="1">Hereford</strain>
    </source>
</reference>
<dbReference type="PANTHER" id="PTHR37368">
    <property type="entry name" value="TSSK6-ACTIVATING CO-CHAPERONE PROTEIN"/>
    <property type="match status" value="1"/>
</dbReference>
<dbReference type="InterPro" id="IPR031679">
    <property type="entry name" value="SSTK-IP"/>
</dbReference>
<dbReference type="PANTHER" id="PTHR37368:SF1">
    <property type="entry name" value="TSSK6-ACTIVATING CO-CHAPERONE PROTEIN"/>
    <property type="match status" value="1"/>
</dbReference>
<accession>A0AAA9TFY5</accession>